<evidence type="ECO:0000313" key="2">
    <source>
        <dbReference type="Proteomes" id="UP000789920"/>
    </source>
</evidence>
<keyword evidence="2" id="KW-1185">Reference proteome</keyword>
<dbReference type="EMBL" id="CAJVQC010167404">
    <property type="protein sequence ID" value="CAG8849798.1"/>
    <property type="molecule type" value="Genomic_DNA"/>
</dbReference>
<feature type="non-terminal residue" evidence="1">
    <location>
        <position position="57"/>
    </location>
</feature>
<sequence length="57" mass="6813">ELVAFVLPRPQSVGRDYPWGWWKLKINFLNEVSKNPPMGKLWKTLKQIKDICEKERT</sequence>
<dbReference type="Proteomes" id="UP000789920">
    <property type="component" value="Unassembled WGS sequence"/>
</dbReference>
<proteinExistence type="predicted"/>
<reference evidence="1" key="1">
    <citation type="submission" date="2021-06" db="EMBL/GenBank/DDBJ databases">
        <authorList>
            <person name="Kallberg Y."/>
            <person name="Tangrot J."/>
            <person name="Rosling A."/>
        </authorList>
    </citation>
    <scope>NUCLEOTIDE SEQUENCE</scope>
    <source>
        <strain evidence="1">MA461A</strain>
    </source>
</reference>
<protein>
    <submittedName>
        <fullName evidence="1">7102_t:CDS:1</fullName>
    </submittedName>
</protein>
<feature type="non-terminal residue" evidence="1">
    <location>
        <position position="1"/>
    </location>
</feature>
<name>A0ACA9SZF6_9GLOM</name>
<gene>
    <name evidence="1" type="ORF">RPERSI_LOCUS35775</name>
</gene>
<evidence type="ECO:0000313" key="1">
    <source>
        <dbReference type="EMBL" id="CAG8849798.1"/>
    </source>
</evidence>
<organism evidence="1 2">
    <name type="scientific">Racocetra persica</name>
    <dbReference type="NCBI Taxonomy" id="160502"/>
    <lineage>
        <taxon>Eukaryota</taxon>
        <taxon>Fungi</taxon>
        <taxon>Fungi incertae sedis</taxon>
        <taxon>Mucoromycota</taxon>
        <taxon>Glomeromycotina</taxon>
        <taxon>Glomeromycetes</taxon>
        <taxon>Diversisporales</taxon>
        <taxon>Gigasporaceae</taxon>
        <taxon>Racocetra</taxon>
    </lineage>
</organism>
<accession>A0ACA9SZF6</accession>
<comment type="caution">
    <text evidence="1">The sequence shown here is derived from an EMBL/GenBank/DDBJ whole genome shotgun (WGS) entry which is preliminary data.</text>
</comment>